<name>A0A1Y0ES47_9BURK</name>
<dbReference type="Proteomes" id="UP000196138">
    <property type="component" value="Chromosome"/>
</dbReference>
<evidence type="ECO:0000313" key="2">
    <source>
        <dbReference type="Proteomes" id="UP000196138"/>
    </source>
</evidence>
<accession>A0A1Y0ES47</accession>
<proteinExistence type="predicted"/>
<keyword evidence="2" id="KW-1185">Reference proteome</keyword>
<dbReference type="KEGG" id="cser:CCO03_17375"/>
<protein>
    <submittedName>
        <fullName evidence="1">Uncharacterized protein</fullName>
    </submittedName>
</protein>
<sequence length="104" mass="11553">MKGRRLALSEDWVARVCRQYEGTVDSLETTTAPYPREGWVMQGEQQHASQATRAAGRVLALHRPEGRLDGATPAWARPTRRAEDLRQLVPLAEIGLAHAHAKMA</sequence>
<evidence type="ECO:0000313" key="1">
    <source>
        <dbReference type="EMBL" id="ARU06211.1"/>
    </source>
</evidence>
<organism evidence="1 2">
    <name type="scientific">Comamonas serinivorans</name>
    <dbReference type="NCBI Taxonomy" id="1082851"/>
    <lineage>
        <taxon>Bacteria</taxon>
        <taxon>Pseudomonadati</taxon>
        <taxon>Pseudomonadota</taxon>
        <taxon>Betaproteobacteria</taxon>
        <taxon>Burkholderiales</taxon>
        <taxon>Comamonadaceae</taxon>
        <taxon>Comamonas</taxon>
    </lineage>
</organism>
<dbReference type="AlphaFoldDB" id="A0A1Y0ES47"/>
<gene>
    <name evidence="1" type="ORF">CCO03_17375</name>
</gene>
<dbReference type="EMBL" id="CP021455">
    <property type="protein sequence ID" value="ARU06211.1"/>
    <property type="molecule type" value="Genomic_DNA"/>
</dbReference>
<reference evidence="1 2" key="1">
    <citation type="submission" date="2017-05" db="EMBL/GenBank/DDBJ databases">
        <authorList>
            <person name="Song R."/>
            <person name="Chenine A.L."/>
            <person name="Ruprecht R.M."/>
        </authorList>
    </citation>
    <scope>NUCLEOTIDE SEQUENCE [LARGE SCALE GENOMIC DNA]</scope>
    <source>
        <strain evidence="1 2">DSM 26136</strain>
    </source>
</reference>